<dbReference type="AlphaFoldDB" id="A0A0T6B1H3"/>
<dbReference type="GO" id="GO:0016491">
    <property type="term" value="F:oxidoreductase activity"/>
    <property type="evidence" value="ECO:0007669"/>
    <property type="project" value="UniProtKB-KW"/>
</dbReference>
<accession>A0A0T6B1H3</accession>
<dbReference type="PANTHER" id="PTHR44054:SF1">
    <property type="entry name" value="SYNAPTIC VESICLE MEMBRANE PROTEIN VAT-1 HOMOLOG"/>
    <property type="match status" value="1"/>
</dbReference>
<protein>
    <submittedName>
        <fullName evidence="2">Uncharacterized protein</fullName>
    </submittedName>
</protein>
<dbReference type="InterPro" id="IPR036291">
    <property type="entry name" value="NAD(P)-bd_dom_sf"/>
</dbReference>
<dbReference type="SUPFAM" id="SSF51735">
    <property type="entry name" value="NAD(P)-binding Rossmann-fold domains"/>
    <property type="match status" value="1"/>
</dbReference>
<dbReference type="OrthoDB" id="203908at2759"/>
<name>A0A0T6B1H3_9SCAR</name>
<organism evidence="2 3">
    <name type="scientific">Oryctes borbonicus</name>
    <dbReference type="NCBI Taxonomy" id="1629725"/>
    <lineage>
        <taxon>Eukaryota</taxon>
        <taxon>Metazoa</taxon>
        <taxon>Ecdysozoa</taxon>
        <taxon>Arthropoda</taxon>
        <taxon>Hexapoda</taxon>
        <taxon>Insecta</taxon>
        <taxon>Pterygota</taxon>
        <taxon>Neoptera</taxon>
        <taxon>Endopterygota</taxon>
        <taxon>Coleoptera</taxon>
        <taxon>Polyphaga</taxon>
        <taxon>Scarabaeiformia</taxon>
        <taxon>Scarabaeidae</taxon>
        <taxon>Dynastinae</taxon>
        <taxon>Oryctes</taxon>
    </lineage>
</organism>
<keyword evidence="3" id="KW-1185">Reference proteome</keyword>
<sequence>YFPNYFLGGVGSAATQIARTVKNVTIYGTASKSKALYAEENGIDMLFSYNDVLQDLKYVEPNGVDIIVENQSMNTVYDNISLLKPMGRMIMIGVNTAVKENHLSYVSLLRMWWKSWWFSLKDLVMNNYCIAGLHLGLLLDKDRSRVREALHYIFKLHHEGKIKPKIDSIWPLEDYHDAIRVLSNRKNIGKVLLKIR</sequence>
<feature type="non-terminal residue" evidence="2">
    <location>
        <position position="1"/>
    </location>
</feature>
<gene>
    <name evidence="2" type="ORF">AMK59_4915</name>
</gene>
<dbReference type="Gene3D" id="3.90.180.10">
    <property type="entry name" value="Medium-chain alcohol dehydrogenases, catalytic domain"/>
    <property type="match status" value="1"/>
</dbReference>
<reference evidence="2 3" key="1">
    <citation type="submission" date="2015-09" db="EMBL/GenBank/DDBJ databases">
        <title>Draft genome of the scarab beetle Oryctes borbonicus.</title>
        <authorList>
            <person name="Meyer J.M."/>
            <person name="Markov G.V."/>
            <person name="Baskaran P."/>
            <person name="Herrmann M."/>
            <person name="Sommer R.J."/>
            <person name="Roedelsperger C."/>
        </authorList>
    </citation>
    <scope>NUCLEOTIDE SEQUENCE [LARGE SCALE GENOMIC DNA]</scope>
    <source>
        <strain evidence="2">OB123</strain>
        <tissue evidence="2">Whole animal</tissue>
    </source>
</reference>
<dbReference type="InterPro" id="IPR052100">
    <property type="entry name" value="SV-ATPase_mito-regulator"/>
</dbReference>
<evidence type="ECO:0000313" key="3">
    <source>
        <dbReference type="Proteomes" id="UP000051574"/>
    </source>
</evidence>
<comment type="caution">
    <text evidence="2">The sequence shown here is derived from an EMBL/GenBank/DDBJ whole genome shotgun (WGS) entry which is preliminary data.</text>
</comment>
<dbReference type="Proteomes" id="UP000051574">
    <property type="component" value="Unassembled WGS sequence"/>
</dbReference>
<evidence type="ECO:0000313" key="2">
    <source>
        <dbReference type="EMBL" id="KRT81193.1"/>
    </source>
</evidence>
<dbReference type="EMBL" id="LJIG01016241">
    <property type="protein sequence ID" value="KRT81193.1"/>
    <property type="molecule type" value="Genomic_DNA"/>
</dbReference>
<dbReference type="Pfam" id="PF13602">
    <property type="entry name" value="ADH_zinc_N_2"/>
    <property type="match status" value="1"/>
</dbReference>
<dbReference type="PANTHER" id="PTHR44054">
    <property type="entry name" value="SYNAPTIC VESICLE MEMBRANE PROTEIN VAT-1 HOMOLOG-LIKE"/>
    <property type="match status" value="1"/>
</dbReference>
<evidence type="ECO:0000256" key="1">
    <source>
        <dbReference type="ARBA" id="ARBA00023002"/>
    </source>
</evidence>
<proteinExistence type="predicted"/>
<keyword evidence="1" id="KW-0560">Oxidoreductase</keyword>